<feature type="chain" id="PRO_5047128502" description="Gram-positive cocci surface proteins LPxTG domain-containing protein" evidence="3">
    <location>
        <begin position="27"/>
        <end position="217"/>
    </location>
</feature>
<evidence type="ECO:0000313" key="5">
    <source>
        <dbReference type="Proteomes" id="UP000651728"/>
    </source>
</evidence>
<feature type="transmembrane region" description="Helical" evidence="2">
    <location>
        <begin position="193"/>
        <end position="211"/>
    </location>
</feature>
<keyword evidence="5" id="KW-1185">Reference proteome</keyword>
<name>A0ABQ4F7K4_9ACTN</name>
<proteinExistence type="predicted"/>
<evidence type="ECO:0000313" key="4">
    <source>
        <dbReference type="EMBL" id="GIH30791.1"/>
    </source>
</evidence>
<evidence type="ECO:0000256" key="3">
    <source>
        <dbReference type="SAM" id="SignalP"/>
    </source>
</evidence>
<evidence type="ECO:0000256" key="1">
    <source>
        <dbReference type="SAM" id="MobiDB-lite"/>
    </source>
</evidence>
<keyword evidence="2" id="KW-1133">Transmembrane helix</keyword>
<evidence type="ECO:0000256" key="2">
    <source>
        <dbReference type="SAM" id="Phobius"/>
    </source>
</evidence>
<keyword evidence="3" id="KW-0732">Signal</keyword>
<reference evidence="4 5" key="1">
    <citation type="submission" date="2021-01" db="EMBL/GenBank/DDBJ databases">
        <title>Whole genome shotgun sequence of Microbispora amethystogenes NBRC 101907.</title>
        <authorList>
            <person name="Komaki H."/>
            <person name="Tamura T."/>
        </authorList>
    </citation>
    <scope>NUCLEOTIDE SEQUENCE [LARGE SCALE GENOMIC DNA]</scope>
    <source>
        <strain evidence="4 5">NBRC 101907</strain>
    </source>
</reference>
<dbReference type="Proteomes" id="UP000651728">
    <property type="component" value="Unassembled WGS sequence"/>
</dbReference>
<keyword evidence="2" id="KW-0812">Transmembrane</keyword>
<evidence type="ECO:0008006" key="6">
    <source>
        <dbReference type="Google" id="ProtNLM"/>
    </source>
</evidence>
<protein>
    <recommendedName>
        <fullName evidence="6">Gram-positive cocci surface proteins LPxTG domain-containing protein</fullName>
    </recommendedName>
</protein>
<gene>
    <name evidence="4" type="ORF">Mam01_09550</name>
</gene>
<feature type="region of interest" description="Disordered" evidence="1">
    <location>
        <begin position="152"/>
        <end position="190"/>
    </location>
</feature>
<dbReference type="PROSITE" id="PS51257">
    <property type="entry name" value="PROKAR_LIPOPROTEIN"/>
    <property type="match status" value="1"/>
</dbReference>
<feature type="signal peptide" evidence="3">
    <location>
        <begin position="1"/>
        <end position="26"/>
    </location>
</feature>
<keyword evidence="2" id="KW-0472">Membrane</keyword>
<sequence length="217" mass="21887">MRLSRVTQVAVAGAFLFGAMGCTAQASVQAEPTITLTPPVPTPLVSISRQDIRVTVEPKRITGGATRSVRVSARCPLSEGGPEYRATARSDAFTGLVTLVPPPAKSGTPASATAMPLVTGSATVRAGAKAGGYRVQVRCEATNDVGEASFRIVAPQEEPDDTEDHTRIPTRAPHAGGGGTAAGGPEDASGPPVGVTVVVLLAALGVGVGVARRRSGA</sequence>
<comment type="caution">
    <text evidence="4">The sequence shown here is derived from an EMBL/GenBank/DDBJ whole genome shotgun (WGS) entry which is preliminary data.</text>
</comment>
<organism evidence="4 5">
    <name type="scientific">Microbispora amethystogenes</name>
    <dbReference type="NCBI Taxonomy" id="1427754"/>
    <lineage>
        <taxon>Bacteria</taxon>
        <taxon>Bacillati</taxon>
        <taxon>Actinomycetota</taxon>
        <taxon>Actinomycetes</taxon>
        <taxon>Streptosporangiales</taxon>
        <taxon>Streptosporangiaceae</taxon>
        <taxon>Microbispora</taxon>
    </lineage>
</organism>
<accession>A0ABQ4F7K4</accession>
<dbReference type="EMBL" id="BOOB01000007">
    <property type="protein sequence ID" value="GIH30791.1"/>
    <property type="molecule type" value="Genomic_DNA"/>
</dbReference>